<evidence type="ECO:0000313" key="3">
    <source>
        <dbReference type="EMBL" id="NGN67953.1"/>
    </source>
</evidence>
<accession>A0A6G4U769</accession>
<feature type="domain" description="ABC-type glycine betaine transport system substrate-binding" evidence="2">
    <location>
        <begin position="38"/>
        <end position="306"/>
    </location>
</feature>
<reference evidence="3 4" key="1">
    <citation type="submission" date="2020-02" db="EMBL/GenBank/DDBJ databases">
        <title>Whole-genome analyses of novel actinobacteria.</title>
        <authorList>
            <person name="Sahin N."/>
        </authorList>
    </citation>
    <scope>NUCLEOTIDE SEQUENCE [LARGE SCALE GENOMIC DNA]</scope>
    <source>
        <strain evidence="3 4">A7024</strain>
    </source>
</reference>
<proteinExistence type="predicted"/>
<dbReference type="GO" id="GO:0022857">
    <property type="term" value="F:transmembrane transporter activity"/>
    <property type="evidence" value="ECO:0007669"/>
    <property type="project" value="InterPro"/>
</dbReference>
<name>A0A6G4U769_9ACTN</name>
<dbReference type="AlphaFoldDB" id="A0A6G4U769"/>
<evidence type="ECO:0000313" key="4">
    <source>
        <dbReference type="Proteomes" id="UP000481583"/>
    </source>
</evidence>
<dbReference type="PROSITE" id="PS51257">
    <property type="entry name" value="PROKAR_LIPOPROTEIN"/>
    <property type="match status" value="1"/>
</dbReference>
<sequence length="319" mass="35460">MITYKRTTTALAISAVSLLALSACGKAETGGGGGSADSVTITVPSWVGAEANAEVAKYLLENELDVKNVKTQQMTETVAFDALNTGKADAILEDWGGVPKKVTQYVDKKKTVVRGGDLGVTGHIGWFVPKYFAEEHPDVLDWKNLDKYADQLKTSETGDKGQILEGDPSYTTYDDAIIKNLGLNFKTHYVGSEAGQITEIAKNVKAKKPFLTYWWEPQWMNEEWGLKEVKLPPYKEGCQDDEKAVKCGYPDTPLQKYLNADFAKDGGKAAEFLKNFKWTNEQQNEVAVMIAKDKMKPEDAAEKWVKANKSTWEKWIPKD</sequence>
<dbReference type="SUPFAM" id="SSF53850">
    <property type="entry name" value="Periplasmic binding protein-like II"/>
    <property type="match status" value="1"/>
</dbReference>
<gene>
    <name evidence="3" type="ORF">G5C51_29150</name>
</gene>
<dbReference type="Pfam" id="PF04069">
    <property type="entry name" value="OpuAC"/>
    <property type="match status" value="1"/>
</dbReference>
<keyword evidence="1" id="KW-0732">Signal</keyword>
<dbReference type="InterPro" id="IPR007210">
    <property type="entry name" value="ABC_Gly_betaine_transp_sub-bd"/>
</dbReference>
<feature type="signal peptide" evidence="1">
    <location>
        <begin position="1"/>
        <end position="22"/>
    </location>
</feature>
<evidence type="ECO:0000256" key="1">
    <source>
        <dbReference type="SAM" id="SignalP"/>
    </source>
</evidence>
<dbReference type="RefSeq" id="WP_165241444.1">
    <property type="nucleotide sequence ID" value="NZ_JAAKZV010000173.1"/>
</dbReference>
<keyword evidence="4" id="KW-1185">Reference proteome</keyword>
<comment type="caution">
    <text evidence="3">The sequence shown here is derived from an EMBL/GenBank/DDBJ whole genome shotgun (WGS) entry which is preliminary data.</text>
</comment>
<dbReference type="Gene3D" id="3.40.190.100">
    <property type="entry name" value="Glycine betaine-binding periplasmic protein, domain 2"/>
    <property type="match status" value="1"/>
</dbReference>
<dbReference type="Proteomes" id="UP000481583">
    <property type="component" value="Unassembled WGS sequence"/>
</dbReference>
<feature type="chain" id="PRO_5038777407" evidence="1">
    <location>
        <begin position="23"/>
        <end position="319"/>
    </location>
</feature>
<dbReference type="CDD" id="cd13643">
    <property type="entry name" value="PBP2_BCP_2"/>
    <property type="match status" value="1"/>
</dbReference>
<dbReference type="EMBL" id="JAAKZV010000173">
    <property type="protein sequence ID" value="NGN67953.1"/>
    <property type="molecule type" value="Genomic_DNA"/>
</dbReference>
<evidence type="ECO:0000259" key="2">
    <source>
        <dbReference type="Pfam" id="PF04069"/>
    </source>
</evidence>
<protein>
    <submittedName>
        <fullName evidence="3">ABC transporter substrate-binding protein</fullName>
    </submittedName>
</protein>
<dbReference type="GO" id="GO:0043190">
    <property type="term" value="C:ATP-binding cassette (ABC) transporter complex"/>
    <property type="evidence" value="ECO:0007669"/>
    <property type="project" value="InterPro"/>
</dbReference>
<dbReference type="Gene3D" id="3.40.190.10">
    <property type="entry name" value="Periplasmic binding protein-like II"/>
    <property type="match status" value="1"/>
</dbReference>
<organism evidence="3 4">
    <name type="scientific">Streptomyces coryli</name>
    <dbReference type="NCBI Taxonomy" id="1128680"/>
    <lineage>
        <taxon>Bacteria</taxon>
        <taxon>Bacillati</taxon>
        <taxon>Actinomycetota</taxon>
        <taxon>Actinomycetes</taxon>
        <taxon>Kitasatosporales</taxon>
        <taxon>Streptomycetaceae</taxon>
        <taxon>Streptomyces</taxon>
    </lineage>
</organism>